<comment type="caution">
    <text evidence="1">The sequence shown here is derived from an EMBL/GenBank/DDBJ whole genome shotgun (WGS) entry which is preliminary data.</text>
</comment>
<sequence length="191" mass="21804">MGVWVCIVEGDGEKEAVPLLLRRIVHGKFQRWETQFRPYNAHGRGNIFNQANFTRILERALRVPNLEAIFIVVDSEGDCPKNLAQQLSQWVRQRKPHVPVAIVVAHQCYEAWLLAGHCWSSQPETIAPGTVKKMVSYKIGQPYKETINQPSLTAQMVVCKAFHCCRSFRRFVNAVKQLIAAIDNRRIIVTP</sequence>
<proteinExistence type="predicted"/>
<name>A0ABT2ESQ0_9BACT</name>
<dbReference type="Proteomes" id="UP001204798">
    <property type="component" value="Unassembled WGS sequence"/>
</dbReference>
<protein>
    <recommendedName>
        <fullName evidence="3">DUF4276 family protein</fullName>
    </recommendedName>
</protein>
<accession>A0ABT2ESQ0</accession>
<dbReference type="RefSeq" id="WP_259096906.1">
    <property type="nucleotide sequence ID" value="NZ_CP130454.1"/>
</dbReference>
<dbReference type="EMBL" id="JANUCP010000004">
    <property type="protein sequence ID" value="MCS3919933.1"/>
    <property type="molecule type" value="Genomic_DNA"/>
</dbReference>
<reference evidence="1 2" key="1">
    <citation type="submission" date="2022-08" db="EMBL/GenBank/DDBJ databases">
        <title>Bacterial and archaeal communities from various locations to study Microbial Dark Matter (Phase II).</title>
        <authorList>
            <person name="Stepanauskas R."/>
        </authorList>
    </citation>
    <scope>NUCLEOTIDE SEQUENCE [LARGE SCALE GENOMIC DNA]</scope>
    <source>
        <strain evidence="1 2">PD1</strain>
    </source>
</reference>
<dbReference type="InterPro" id="IPR025455">
    <property type="entry name" value="DUF4276"/>
</dbReference>
<organism evidence="1 2">
    <name type="scientific">Candidatus Fervidibacter sacchari</name>
    <dbReference type="NCBI Taxonomy" id="1448929"/>
    <lineage>
        <taxon>Bacteria</taxon>
        <taxon>Candidatus Fervidibacterota</taxon>
        <taxon>Candidatus Fervidibacter</taxon>
    </lineage>
</organism>
<evidence type="ECO:0008006" key="3">
    <source>
        <dbReference type="Google" id="ProtNLM"/>
    </source>
</evidence>
<evidence type="ECO:0000313" key="2">
    <source>
        <dbReference type="Proteomes" id="UP001204798"/>
    </source>
</evidence>
<gene>
    <name evidence="1" type="ORF">M2350_002350</name>
</gene>
<dbReference type="Pfam" id="PF14103">
    <property type="entry name" value="DUF4276"/>
    <property type="match status" value="1"/>
</dbReference>
<evidence type="ECO:0000313" key="1">
    <source>
        <dbReference type="EMBL" id="MCS3919933.1"/>
    </source>
</evidence>
<keyword evidence="2" id="KW-1185">Reference proteome</keyword>